<feature type="binding site" evidence="6">
    <location>
        <position position="235"/>
    </location>
    <ligand>
        <name>FMN</name>
        <dbReference type="ChEBI" id="CHEBI:58210"/>
    </ligand>
</feature>
<feature type="binding site" evidence="6">
    <location>
        <position position="163"/>
    </location>
    <ligand>
        <name>FMN</name>
        <dbReference type="ChEBI" id="CHEBI:58210"/>
    </ligand>
</feature>
<feature type="binding site" evidence="6">
    <location>
        <position position="63"/>
    </location>
    <ligand>
        <name>FMN</name>
        <dbReference type="ChEBI" id="CHEBI:58210"/>
    </ligand>
</feature>
<gene>
    <name evidence="8" type="ORF">ASILVAE211_20045</name>
</gene>
<feature type="binding site" evidence="6">
    <location>
        <position position="109"/>
    </location>
    <ligand>
        <name>FMN</name>
        <dbReference type="ChEBI" id="CHEBI:58210"/>
    </ligand>
</feature>
<dbReference type="AlphaFoldDB" id="A0A963YW80"/>
<dbReference type="PANTHER" id="PTHR30011">
    <property type="entry name" value="ALKANESULFONATE MONOOXYGENASE-RELATED"/>
    <property type="match status" value="1"/>
</dbReference>
<reference evidence="8" key="2">
    <citation type="submission" date="2021-01" db="EMBL/GenBank/DDBJ databases">
        <authorList>
            <person name="Mieszkin S."/>
            <person name="Pouder E."/>
            <person name="Alain K."/>
        </authorList>
    </citation>
    <scope>NUCLEOTIDE SEQUENCE</scope>
    <source>
        <strain evidence="8">HW T2.11</strain>
    </source>
</reference>
<organism evidence="8 9">
    <name type="scientific">Acidisoma silvae</name>
    <dbReference type="NCBI Taxonomy" id="2802396"/>
    <lineage>
        <taxon>Bacteria</taxon>
        <taxon>Pseudomonadati</taxon>
        <taxon>Pseudomonadota</taxon>
        <taxon>Alphaproteobacteria</taxon>
        <taxon>Acetobacterales</taxon>
        <taxon>Acidocellaceae</taxon>
        <taxon>Acidisoma</taxon>
    </lineage>
</organism>
<evidence type="ECO:0000259" key="7">
    <source>
        <dbReference type="Pfam" id="PF00296"/>
    </source>
</evidence>
<comment type="similarity">
    <text evidence="5">Belongs to the NtaA/SnaA/DszA monooxygenase family.</text>
</comment>
<dbReference type="InterPro" id="IPR051260">
    <property type="entry name" value="Diverse_substr_monoxygenases"/>
</dbReference>
<dbReference type="GO" id="GO:0004497">
    <property type="term" value="F:monooxygenase activity"/>
    <property type="evidence" value="ECO:0007669"/>
    <property type="project" value="UniProtKB-KW"/>
</dbReference>
<feature type="domain" description="Luciferase-like" evidence="7">
    <location>
        <begin position="32"/>
        <end position="386"/>
    </location>
</feature>
<comment type="caution">
    <text evidence="8">The sequence shown here is derived from an EMBL/GenBank/DDBJ whole genome shotgun (WGS) entry which is preliminary data.</text>
</comment>
<keyword evidence="4 8" id="KW-0503">Monooxygenase</keyword>
<reference evidence="8" key="1">
    <citation type="journal article" date="2021" name="Microorganisms">
        <title>Acidisoma silvae sp. nov. and Acidisomacellulosilytica sp. nov., Two Acidophilic Bacteria Isolated from Decaying Wood, Hydrolyzing Cellulose and Producing Poly-3-hydroxybutyrate.</title>
        <authorList>
            <person name="Mieszkin S."/>
            <person name="Pouder E."/>
            <person name="Uroz S."/>
            <person name="Simon-Colin C."/>
            <person name="Alain K."/>
        </authorList>
    </citation>
    <scope>NUCLEOTIDE SEQUENCE</scope>
    <source>
        <strain evidence="8">HW T2.11</strain>
    </source>
</reference>
<dbReference type="InterPro" id="IPR016215">
    <property type="entry name" value="NTA_MOA"/>
</dbReference>
<dbReference type="InterPro" id="IPR036661">
    <property type="entry name" value="Luciferase-like_sf"/>
</dbReference>
<protein>
    <submittedName>
        <fullName evidence="8">NtaA/DmoA family FMN-dependent monooxygenase</fullName>
        <ecNumber evidence="8">1.14.-.-</ecNumber>
    </submittedName>
</protein>
<feature type="binding site" evidence="6">
    <location>
        <position position="159"/>
    </location>
    <ligand>
        <name>FMN</name>
        <dbReference type="ChEBI" id="CHEBI:58210"/>
    </ligand>
</feature>
<evidence type="ECO:0000256" key="6">
    <source>
        <dbReference type="PIRSR" id="PIRSR000337-1"/>
    </source>
</evidence>
<evidence type="ECO:0000256" key="5">
    <source>
        <dbReference type="ARBA" id="ARBA00033748"/>
    </source>
</evidence>
<dbReference type="SUPFAM" id="SSF51679">
    <property type="entry name" value="Bacterial luciferase-like"/>
    <property type="match status" value="1"/>
</dbReference>
<evidence type="ECO:0000256" key="1">
    <source>
        <dbReference type="ARBA" id="ARBA00022630"/>
    </source>
</evidence>
<keyword evidence="3 8" id="KW-0560">Oxidoreductase</keyword>
<dbReference type="PIRSF" id="PIRSF000337">
    <property type="entry name" value="NTA_MOA"/>
    <property type="match status" value="1"/>
</dbReference>
<dbReference type="GO" id="GO:0016705">
    <property type="term" value="F:oxidoreductase activity, acting on paired donors, with incorporation or reduction of molecular oxygen"/>
    <property type="evidence" value="ECO:0007669"/>
    <property type="project" value="InterPro"/>
</dbReference>
<keyword evidence="9" id="KW-1185">Reference proteome</keyword>
<evidence type="ECO:0000256" key="2">
    <source>
        <dbReference type="ARBA" id="ARBA00022643"/>
    </source>
</evidence>
<dbReference type="InterPro" id="IPR011251">
    <property type="entry name" value="Luciferase-like_dom"/>
</dbReference>
<dbReference type="RefSeq" id="WP_227323146.1">
    <property type="nucleotide sequence ID" value="NZ_JAESVB010000014.1"/>
</dbReference>
<keyword evidence="2 6" id="KW-0288">FMN</keyword>
<dbReference type="PANTHER" id="PTHR30011:SF16">
    <property type="entry name" value="C2H2 FINGER DOMAIN TRANSCRIPTION FACTOR (EUROFUNG)-RELATED"/>
    <property type="match status" value="1"/>
</dbReference>
<dbReference type="EMBL" id="JAESVB010000014">
    <property type="protein sequence ID" value="MCB8877497.1"/>
    <property type="molecule type" value="Genomic_DNA"/>
</dbReference>
<evidence type="ECO:0000256" key="4">
    <source>
        <dbReference type="ARBA" id="ARBA00023033"/>
    </source>
</evidence>
<accession>A0A963YW80</accession>
<evidence type="ECO:0000313" key="8">
    <source>
        <dbReference type="EMBL" id="MCB8877497.1"/>
    </source>
</evidence>
<dbReference type="EC" id="1.14.-.-" evidence="8"/>
<sequence length="454" mass="49818">MTTRKPLIFGLYEQANIGDGSGAASLWTHPEDRRLTSVKSYDYWLHLAKLADEINLDLLFFGDVLGIYDTYGQSPDTAISWGVELPAHDPLMIIPALAAATRHLAFGATISTSYDHPFAHARRLSTLDHMTGGRIGWNIVTSYLPSAARNFGRDRMVPHDERYAIAEEFLEVSYKLWEGSWADDAFLGDKTACRFADATRVRPIDHRGTHFACAGPHVSFPSPQRTPLLIQAGWSPRGKIFGARHAEVVFVGDNTAGAVRQGVEDIRTLARAEGRDGGDIKALAGAQIVVGATRAEAEDKLADYQRFYAPEASLAAYSGYSGIDMARYQDDEAIDRSSNHTQSAASKAAVLAGDIRQRYARVDGNSGLTFIGSPTEIANQIAAYVDQSGIDGFLLHQFIAPASFEDFARYVVPALQARGLYRTEAQTGTLRARLRADGADRLPDNHPAARFRWR</sequence>
<proteinExistence type="inferred from homology"/>
<evidence type="ECO:0000313" key="9">
    <source>
        <dbReference type="Proteomes" id="UP000708298"/>
    </source>
</evidence>
<evidence type="ECO:0000256" key="3">
    <source>
        <dbReference type="ARBA" id="ARBA00023002"/>
    </source>
</evidence>
<dbReference type="Proteomes" id="UP000708298">
    <property type="component" value="Unassembled WGS sequence"/>
</dbReference>
<keyword evidence="1 6" id="KW-0285">Flavoprotein</keyword>
<dbReference type="NCBIfam" id="TIGR03860">
    <property type="entry name" value="FMN_nitrolo"/>
    <property type="match status" value="1"/>
</dbReference>
<dbReference type="Gene3D" id="3.20.20.30">
    <property type="entry name" value="Luciferase-like domain"/>
    <property type="match status" value="1"/>
</dbReference>
<dbReference type="Pfam" id="PF00296">
    <property type="entry name" value="Bac_luciferase"/>
    <property type="match status" value="1"/>
</dbReference>
<name>A0A963YW80_9PROT</name>